<name>A0ACB5SV17_AMBMO</name>
<accession>A0ACB5SV17</accession>
<dbReference type="Proteomes" id="UP001165064">
    <property type="component" value="Unassembled WGS sequence"/>
</dbReference>
<organism evidence="1 2">
    <name type="scientific">Ambrosiozyma monospora</name>
    <name type="common">Yeast</name>
    <name type="synonym">Endomycopsis monosporus</name>
    <dbReference type="NCBI Taxonomy" id="43982"/>
    <lineage>
        <taxon>Eukaryota</taxon>
        <taxon>Fungi</taxon>
        <taxon>Dikarya</taxon>
        <taxon>Ascomycota</taxon>
        <taxon>Saccharomycotina</taxon>
        <taxon>Pichiomycetes</taxon>
        <taxon>Pichiales</taxon>
        <taxon>Pichiaceae</taxon>
        <taxon>Ambrosiozyma</taxon>
    </lineage>
</organism>
<evidence type="ECO:0000313" key="2">
    <source>
        <dbReference type="Proteomes" id="UP001165064"/>
    </source>
</evidence>
<gene>
    <name evidence="1" type="ORF">Amon02_000151800</name>
</gene>
<sequence length="619" mass="70650">MSCQDSSPNCDHHLIVDRQFIKQVTTFEAESVTPYTHLKLFINNWNCNCNSLRHSIIIKNFRSQMSESKETQPLPAPPVIQLGDDDVKGEDIIQVQGNGTPTTPTTPKQVPPPVPPRDESVISPTLPPRNSNELKPSLPLKDHPNQLKPALPPRDNKPLVSPIRQEHSTKFGFDLERLEAEDYEGDSPVVNQFGPVGTTGDTGVNGTTNANGSKEGRQPSYKEVLLEYLLTRRRVQVEYTIQDVVDPRYVKSRDEYMRIIATNDTYIEIMSELNLNRFNNSNINCLYELLLNTPQLSTEISDGDDNAVDQLDEHSAKVICQSLGISGSIDVDALHTVSLIGRVDVPNPVAIQLHSELNSLEITTMLAILFNRFIEHDDRFLFLLIRSLEQLDSKLLMEIYKEKVEVLDYFQDLLLTKEFWISLIGVLKSKNLWEKFIHQIMVYGVTSIVDTVLICHFHPEQLTKISVFSNLIKFDKEYDLLNHKEDAQKSPVSPSSITSSKKSENDTLAKEKFKLHKLQEDLSTKNKKYNDLLNNYKQLNEERFSDEAVIKKLKLANAELQKQFDEYDSKLNTLLSNFEVIKINNDKNKEIDLMNDDLRADIERLTGEIAAMKKKMKKK</sequence>
<dbReference type="EMBL" id="BSXS01000749">
    <property type="protein sequence ID" value="GME73752.1"/>
    <property type="molecule type" value="Genomic_DNA"/>
</dbReference>
<proteinExistence type="predicted"/>
<protein>
    <submittedName>
        <fullName evidence="1">Unnamed protein product</fullName>
    </submittedName>
</protein>
<keyword evidence="2" id="KW-1185">Reference proteome</keyword>
<reference evidence="1" key="1">
    <citation type="submission" date="2023-04" db="EMBL/GenBank/DDBJ databases">
        <title>Ambrosiozyma monospora NBRC 10751.</title>
        <authorList>
            <person name="Ichikawa N."/>
            <person name="Sato H."/>
            <person name="Tonouchi N."/>
        </authorList>
    </citation>
    <scope>NUCLEOTIDE SEQUENCE</scope>
    <source>
        <strain evidence="1">NBRC 10751</strain>
    </source>
</reference>
<evidence type="ECO:0000313" key="1">
    <source>
        <dbReference type="EMBL" id="GME73752.1"/>
    </source>
</evidence>
<comment type="caution">
    <text evidence="1">The sequence shown here is derived from an EMBL/GenBank/DDBJ whole genome shotgun (WGS) entry which is preliminary data.</text>
</comment>